<feature type="non-terminal residue" evidence="1">
    <location>
        <position position="54"/>
    </location>
</feature>
<sequence>MSGIVSPFFTFAKSGFTGNFVSGSFSPFRLREISPRMRKLCVEEIVLVKHVLLP</sequence>
<accession>A0A392RET6</accession>
<evidence type="ECO:0000313" key="1">
    <source>
        <dbReference type="EMBL" id="MCI34759.1"/>
    </source>
</evidence>
<dbReference type="EMBL" id="LXQA010216828">
    <property type="protein sequence ID" value="MCI34759.1"/>
    <property type="molecule type" value="Genomic_DNA"/>
</dbReference>
<organism evidence="1 2">
    <name type="scientific">Trifolium medium</name>
    <dbReference type="NCBI Taxonomy" id="97028"/>
    <lineage>
        <taxon>Eukaryota</taxon>
        <taxon>Viridiplantae</taxon>
        <taxon>Streptophyta</taxon>
        <taxon>Embryophyta</taxon>
        <taxon>Tracheophyta</taxon>
        <taxon>Spermatophyta</taxon>
        <taxon>Magnoliopsida</taxon>
        <taxon>eudicotyledons</taxon>
        <taxon>Gunneridae</taxon>
        <taxon>Pentapetalae</taxon>
        <taxon>rosids</taxon>
        <taxon>fabids</taxon>
        <taxon>Fabales</taxon>
        <taxon>Fabaceae</taxon>
        <taxon>Papilionoideae</taxon>
        <taxon>50 kb inversion clade</taxon>
        <taxon>NPAAA clade</taxon>
        <taxon>Hologalegina</taxon>
        <taxon>IRL clade</taxon>
        <taxon>Trifolieae</taxon>
        <taxon>Trifolium</taxon>
    </lineage>
</organism>
<keyword evidence="2" id="KW-1185">Reference proteome</keyword>
<protein>
    <submittedName>
        <fullName evidence="1">Uncharacterized protein</fullName>
    </submittedName>
</protein>
<dbReference type="Proteomes" id="UP000265520">
    <property type="component" value="Unassembled WGS sequence"/>
</dbReference>
<dbReference type="AlphaFoldDB" id="A0A392RET6"/>
<reference evidence="1 2" key="1">
    <citation type="journal article" date="2018" name="Front. Plant Sci.">
        <title>Red Clover (Trifolium pratense) and Zigzag Clover (T. medium) - A Picture of Genomic Similarities and Differences.</title>
        <authorList>
            <person name="Dluhosova J."/>
            <person name="Istvanek J."/>
            <person name="Nedelnik J."/>
            <person name="Repkova J."/>
        </authorList>
    </citation>
    <scope>NUCLEOTIDE SEQUENCE [LARGE SCALE GENOMIC DNA]</scope>
    <source>
        <strain evidence="2">cv. 10/8</strain>
        <tissue evidence="1">Leaf</tissue>
    </source>
</reference>
<comment type="caution">
    <text evidence="1">The sequence shown here is derived from an EMBL/GenBank/DDBJ whole genome shotgun (WGS) entry which is preliminary data.</text>
</comment>
<name>A0A392RET6_9FABA</name>
<proteinExistence type="predicted"/>
<evidence type="ECO:0000313" key="2">
    <source>
        <dbReference type="Proteomes" id="UP000265520"/>
    </source>
</evidence>